<dbReference type="Gene3D" id="1.25.40.10">
    <property type="entry name" value="Tetratricopeptide repeat domain"/>
    <property type="match status" value="1"/>
</dbReference>
<dbReference type="SUPFAM" id="SSF48452">
    <property type="entry name" value="TPR-like"/>
    <property type="match status" value="1"/>
</dbReference>
<dbReference type="Pfam" id="PF13181">
    <property type="entry name" value="TPR_8"/>
    <property type="match status" value="1"/>
</dbReference>
<organism evidence="1">
    <name type="scientific">marine sediment metagenome</name>
    <dbReference type="NCBI Taxonomy" id="412755"/>
    <lineage>
        <taxon>unclassified sequences</taxon>
        <taxon>metagenomes</taxon>
        <taxon>ecological metagenomes</taxon>
    </lineage>
</organism>
<dbReference type="PROSITE" id="PS50005">
    <property type="entry name" value="TPR"/>
    <property type="match status" value="1"/>
</dbReference>
<proteinExistence type="predicted"/>
<dbReference type="PANTHER" id="PTHR12558">
    <property type="entry name" value="CELL DIVISION CYCLE 16,23,27"/>
    <property type="match status" value="1"/>
</dbReference>
<feature type="non-terminal residue" evidence="1">
    <location>
        <position position="1"/>
    </location>
</feature>
<gene>
    <name evidence="1" type="ORF">S12H4_47699</name>
</gene>
<dbReference type="PANTHER" id="PTHR12558:SF33">
    <property type="entry name" value="BLL7664 PROTEIN"/>
    <property type="match status" value="1"/>
</dbReference>
<dbReference type="InterPro" id="IPR019734">
    <property type="entry name" value="TPR_rpt"/>
</dbReference>
<feature type="non-terminal residue" evidence="1">
    <location>
        <position position="250"/>
    </location>
</feature>
<sequence length="250" mass="27932">RYVLEGSLQKAGDRLRINAQLIDALEGHHLWAERYDRYLKDLFAIQDEITMKIVTSMEVKLTEGEAAGAHAKGTNNLEAYLKDLKGREHIRKMNKDDNMVARKLLEEAIALDPTFPSPYVGLAYTYQIAAARGWSDSPKRSFEKANELAQKAIALDDSFDMAHALLGRLYNYKRQYEKSISEGKKAVALGPSSSHNMAVLATNLRKAGNAEEAVKWAEKAVRINPRPPLLYMFILGAAYGDAGRYEDAIA</sequence>
<accession>X1VSD8</accession>
<reference evidence="1" key="1">
    <citation type="journal article" date="2014" name="Front. Microbiol.">
        <title>High frequency of phylogenetically diverse reductive dehalogenase-homologous genes in deep subseafloor sedimentary metagenomes.</title>
        <authorList>
            <person name="Kawai M."/>
            <person name="Futagami T."/>
            <person name="Toyoda A."/>
            <person name="Takaki Y."/>
            <person name="Nishi S."/>
            <person name="Hori S."/>
            <person name="Arai W."/>
            <person name="Tsubouchi T."/>
            <person name="Morono Y."/>
            <person name="Uchiyama I."/>
            <person name="Ito T."/>
            <person name="Fujiyama A."/>
            <person name="Inagaki F."/>
            <person name="Takami H."/>
        </authorList>
    </citation>
    <scope>NUCLEOTIDE SEQUENCE</scope>
    <source>
        <strain evidence="1">Expedition CK06-06</strain>
    </source>
</reference>
<dbReference type="EMBL" id="BARW01029729">
    <property type="protein sequence ID" value="GAJ12625.1"/>
    <property type="molecule type" value="Genomic_DNA"/>
</dbReference>
<name>X1VSD8_9ZZZZ</name>
<protein>
    <submittedName>
        <fullName evidence="1">Uncharacterized protein</fullName>
    </submittedName>
</protein>
<dbReference type="AlphaFoldDB" id="X1VSD8"/>
<dbReference type="InterPro" id="IPR011990">
    <property type="entry name" value="TPR-like_helical_dom_sf"/>
</dbReference>
<comment type="caution">
    <text evidence="1">The sequence shown here is derived from an EMBL/GenBank/DDBJ whole genome shotgun (WGS) entry which is preliminary data.</text>
</comment>
<evidence type="ECO:0000313" key="1">
    <source>
        <dbReference type="EMBL" id="GAJ12625.1"/>
    </source>
</evidence>